<dbReference type="EMBL" id="CP050995">
    <property type="protein sequence ID" value="QIY91407.1"/>
    <property type="molecule type" value="Genomic_DNA"/>
</dbReference>
<accession>A0ABX6KSE9</accession>
<dbReference type="Proteomes" id="UP000501570">
    <property type="component" value="Chromosome"/>
</dbReference>
<reference evidence="1 2" key="1">
    <citation type="submission" date="2019-09" db="EMBL/GenBank/DDBJ databases">
        <title>FDA dAtabase for Regulatory Grade micrObial Sequences (FDA-ARGOS): Supporting development and validation of Infectious Disease Dx tests.</title>
        <authorList>
            <person name="Sciortino C."/>
            <person name="Tallon L."/>
            <person name="Sadzewicz L."/>
            <person name="Vavikolanu K."/>
            <person name="Mehta A."/>
            <person name="Aluvathingal J."/>
            <person name="Nadendla S."/>
            <person name="Nandy P."/>
            <person name="Geyer C."/>
            <person name="Yan Y."/>
            <person name="Sichtig H."/>
        </authorList>
    </citation>
    <scope>NUCLEOTIDE SEQUENCE [LARGE SCALE GENOMIC DNA]</scope>
    <source>
        <strain evidence="1 2">FDAARGOS_636</strain>
    </source>
</reference>
<organism evidence="1 2">
    <name type="scientific">Chryseobacterium gallinarum</name>
    <dbReference type="NCBI Taxonomy" id="1324352"/>
    <lineage>
        <taxon>Bacteria</taxon>
        <taxon>Pseudomonadati</taxon>
        <taxon>Bacteroidota</taxon>
        <taxon>Flavobacteriia</taxon>
        <taxon>Flavobacteriales</taxon>
        <taxon>Weeksellaceae</taxon>
        <taxon>Chryseobacterium group</taxon>
        <taxon>Chryseobacterium</taxon>
    </lineage>
</organism>
<evidence type="ECO:0000313" key="1">
    <source>
        <dbReference type="EMBL" id="QIY91407.1"/>
    </source>
</evidence>
<dbReference type="InterPro" id="IPR015421">
    <property type="entry name" value="PyrdxlP-dep_Trfase_major"/>
</dbReference>
<dbReference type="InterPro" id="IPR015424">
    <property type="entry name" value="PyrdxlP-dep_Trfase"/>
</dbReference>
<protein>
    <recommendedName>
        <fullName evidence="3">DegT/DnrJ/EryC1/StrS aminotransferase family protein</fullName>
    </recommendedName>
</protein>
<evidence type="ECO:0000313" key="2">
    <source>
        <dbReference type="Proteomes" id="UP000501570"/>
    </source>
</evidence>
<name>A0ABX6KSE9_CHRGL</name>
<evidence type="ECO:0008006" key="3">
    <source>
        <dbReference type="Google" id="ProtNLM"/>
    </source>
</evidence>
<sequence>MNNKAIGGYFELEIPFKESSCQHDDFIALNSARNCLEYILRAKKRSKIYLPYYTCDVILEPIKKLNLDYEFYDVDFNLEPLFDYSHIKEDEFFLYTNYFGIKDNFIKTLIQKIPQNIIIDNAQAFFSPVIRNISQFYSPRKFVGVADGGFLYTDKKLDQELEKDESYQRMSHLLKRIDLSAEQGYTDFSENDKSLENQPIKRMSNLTKRILSGIDYEKIKTSRRENFHFLHENLKEKNFLPIELSEESVPMVYPFRTNAKHLKKKLTDERIYCATYWPNVLHWCDESKNAYFLTKEIIAIPIDQRYSIEEMKKIINHIKDIV</sequence>
<dbReference type="SUPFAM" id="SSF53383">
    <property type="entry name" value="PLP-dependent transferases"/>
    <property type="match status" value="1"/>
</dbReference>
<keyword evidence="2" id="KW-1185">Reference proteome</keyword>
<dbReference type="RefSeq" id="WP_168238705.1">
    <property type="nucleotide sequence ID" value="NZ_CP050995.1"/>
</dbReference>
<gene>
    <name evidence="1" type="ORF">FOB44_12485</name>
</gene>
<dbReference type="Gene3D" id="3.40.640.10">
    <property type="entry name" value="Type I PLP-dependent aspartate aminotransferase-like (Major domain)"/>
    <property type="match status" value="1"/>
</dbReference>
<proteinExistence type="predicted"/>